<reference evidence="1 2" key="1">
    <citation type="journal article" date="2016" name="Nat. Commun.">
        <title>Thousands of microbial genomes shed light on interconnected biogeochemical processes in an aquifer system.</title>
        <authorList>
            <person name="Anantharaman K."/>
            <person name="Brown C.T."/>
            <person name="Hug L.A."/>
            <person name="Sharon I."/>
            <person name="Castelle C.J."/>
            <person name="Probst A.J."/>
            <person name="Thomas B.C."/>
            <person name="Singh A."/>
            <person name="Wilkins M.J."/>
            <person name="Karaoz U."/>
            <person name="Brodie E.L."/>
            <person name="Williams K.H."/>
            <person name="Hubbard S.S."/>
            <person name="Banfield J.F."/>
        </authorList>
    </citation>
    <scope>NUCLEOTIDE SEQUENCE [LARGE SCALE GENOMIC DNA]</scope>
</reference>
<dbReference type="PIRSF" id="PIRSF007028">
    <property type="entry name" value="UCP007028"/>
    <property type="match status" value="1"/>
</dbReference>
<evidence type="ECO:0008006" key="3">
    <source>
        <dbReference type="Google" id="ProtNLM"/>
    </source>
</evidence>
<dbReference type="Pfam" id="PF07237">
    <property type="entry name" value="DUF1428"/>
    <property type="match status" value="1"/>
</dbReference>
<dbReference type="SUPFAM" id="SSF54909">
    <property type="entry name" value="Dimeric alpha+beta barrel"/>
    <property type="match status" value="1"/>
</dbReference>
<dbReference type="Proteomes" id="UP000177208">
    <property type="component" value="Unassembled WGS sequence"/>
</dbReference>
<evidence type="ECO:0000313" key="2">
    <source>
        <dbReference type="Proteomes" id="UP000177208"/>
    </source>
</evidence>
<name>A0A1F7GF03_9BACT</name>
<dbReference type="EMBL" id="MFZG01000006">
    <property type="protein sequence ID" value="OGK17479.1"/>
    <property type="molecule type" value="Genomic_DNA"/>
</dbReference>
<accession>A0A1F7GF03</accession>
<dbReference type="Gene3D" id="3.30.70.100">
    <property type="match status" value="1"/>
</dbReference>
<sequence length="123" mass="14689">MAKYLDGFVLSIPKKNTVKYKKMAEDARDVWKKFGALDYKECKIDDVKPGKFVNFTFPKMAKTKKDEETWFSFIVYNNKKHRDKVNKKVMAYYEKKYGKDMSKKMPFDMKRFAYGGFEVMIEV</sequence>
<comment type="caution">
    <text evidence="1">The sequence shown here is derived from an EMBL/GenBank/DDBJ whole genome shotgun (WGS) entry which is preliminary data.</text>
</comment>
<organism evidence="1 2">
    <name type="scientific">Candidatus Roizmanbacteria bacterium RIFCSPHIGHO2_01_FULL_39_12c</name>
    <dbReference type="NCBI Taxonomy" id="1802031"/>
    <lineage>
        <taxon>Bacteria</taxon>
        <taxon>Candidatus Roizmaniibacteriota</taxon>
    </lineage>
</organism>
<proteinExistence type="predicted"/>
<dbReference type="InterPro" id="IPR009874">
    <property type="entry name" value="DUF1428"/>
</dbReference>
<dbReference type="AlphaFoldDB" id="A0A1F7GF03"/>
<protein>
    <recommendedName>
        <fullName evidence="3">RNA signal recognition particle</fullName>
    </recommendedName>
</protein>
<gene>
    <name evidence="1" type="ORF">A2774_05540</name>
</gene>
<evidence type="ECO:0000313" key="1">
    <source>
        <dbReference type="EMBL" id="OGK17479.1"/>
    </source>
</evidence>
<dbReference type="InterPro" id="IPR011008">
    <property type="entry name" value="Dimeric_a/b-barrel"/>
</dbReference>